<comment type="caution">
    <text evidence="1">The sequence shown here is derived from an EMBL/GenBank/DDBJ whole genome shotgun (WGS) entry which is preliminary data.</text>
</comment>
<protein>
    <submittedName>
        <fullName evidence="1">Uncharacterized protein</fullName>
    </submittedName>
</protein>
<reference evidence="2" key="1">
    <citation type="journal article" date="2019" name="Int. J. Syst. Evol. Microbiol.">
        <title>The Global Catalogue of Microorganisms (GCM) 10K type strain sequencing project: providing services to taxonomists for standard genome sequencing and annotation.</title>
        <authorList>
            <consortium name="The Broad Institute Genomics Platform"/>
            <consortium name="The Broad Institute Genome Sequencing Center for Infectious Disease"/>
            <person name="Wu L."/>
            <person name="Ma J."/>
        </authorList>
    </citation>
    <scope>NUCLEOTIDE SEQUENCE [LARGE SCALE GENOMIC DNA]</scope>
    <source>
        <strain evidence="2">KCTC 23314</strain>
    </source>
</reference>
<dbReference type="Proteomes" id="UP000626210">
    <property type="component" value="Unassembled WGS sequence"/>
</dbReference>
<dbReference type="EMBL" id="BMYK01000002">
    <property type="protein sequence ID" value="GHC72724.1"/>
    <property type="molecule type" value="Genomic_DNA"/>
</dbReference>
<sequence length="95" mass="10369">MDGAAADPFLPCQRGVLMRTLGDLAWKGVCIFTDPSGRKHVIPKRYHALVVTWHGRPDLRVHSQAELAAEYMQWRVARANGMRAQGAAAGLSLSG</sequence>
<accession>A0ABQ3FXI3</accession>
<proteinExistence type="predicted"/>
<organism evidence="1 2">
    <name type="scientific">Pseudorhodoferax aquiterrae</name>
    <dbReference type="NCBI Taxonomy" id="747304"/>
    <lineage>
        <taxon>Bacteria</taxon>
        <taxon>Pseudomonadati</taxon>
        <taxon>Pseudomonadota</taxon>
        <taxon>Betaproteobacteria</taxon>
        <taxon>Burkholderiales</taxon>
        <taxon>Comamonadaceae</taxon>
    </lineage>
</organism>
<keyword evidence="2" id="KW-1185">Reference proteome</keyword>
<name>A0ABQ3FXI3_9BURK</name>
<evidence type="ECO:0000313" key="1">
    <source>
        <dbReference type="EMBL" id="GHC72724.1"/>
    </source>
</evidence>
<evidence type="ECO:0000313" key="2">
    <source>
        <dbReference type="Proteomes" id="UP000626210"/>
    </source>
</evidence>
<gene>
    <name evidence="1" type="ORF">GCM10007320_08790</name>
</gene>